<dbReference type="CDD" id="cd00158">
    <property type="entry name" value="RHOD"/>
    <property type="match status" value="1"/>
</dbReference>
<name>A0ABV1D5C4_9FIRM</name>
<dbReference type="Pfam" id="PF00581">
    <property type="entry name" value="Rhodanese"/>
    <property type="match status" value="1"/>
</dbReference>
<protein>
    <submittedName>
        <fullName evidence="4">Rhodanese-like domain-containing protein</fullName>
    </submittedName>
</protein>
<accession>A0ABV1D5C4</accession>
<dbReference type="InterPro" id="IPR001763">
    <property type="entry name" value="Rhodanese-like_dom"/>
</dbReference>
<comment type="caution">
    <text evidence="4">The sequence shown here is derived from an EMBL/GenBank/DDBJ whole genome shotgun (WGS) entry which is preliminary data.</text>
</comment>
<dbReference type="PROSITE" id="PS50206">
    <property type="entry name" value="RHODANESE_3"/>
    <property type="match status" value="1"/>
</dbReference>
<evidence type="ECO:0000256" key="2">
    <source>
        <dbReference type="SAM" id="SignalP"/>
    </source>
</evidence>
<keyword evidence="5" id="KW-1185">Reference proteome</keyword>
<reference evidence="4 5" key="1">
    <citation type="submission" date="2024-03" db="EMBL/GenBank/DDBJ databases">
        <title>Human intestinal bacterial collection.</title>
        <authorList>
            <person name="Pauvert C."/>
            <person name="Hitch T.C.A."/>
            <person name="Clavel T."/>
        </authorList>
    </citation>
    <scope>NUCLEOTIDE SEQUENCE [LARGE SCALE GENOMIC DNA]</scope>
    <source>
        <strain evidence="4 5">CLA-SR-H021</strain>
    </source>
</reference>
<dbReference type="Proteomes" id="UP001454086">
    <property type="component" value="Unassembled WGS sequence"/>
</dbReference>
<evidence type="ECO:0000313" key="4">
    <source>
        <dbReference type="EMBL" id="MEQ2425604.1"/>
    </source>
</evidence>
<evidence type="ECO:0000256" key="1">
    <source>
        <dbReference type="SAM" id="MobiDB-lite"/>
    </source>
</evidence>
<feature type="domain" description="Rhodanese" evidence="3">
    <location>
        <begin position="96"/>
        <end position="182"/>
    </location>
</feature>
<dbReference type="SUPFAM" id="SSF52821">
    <property type="entry name" value="Rhodanese/Cell cycle control phosphatase"/>
    <property type="match status" value="1"/>
</dbReference>
<feature type="signal peptide" evidence="2">
    <location>
        <begin position="1"/>
        <end position="29"/>
    </location>
</feature>
<dbReference type="Gene3D" id="3.40.250.10">
    <property type="entry name" value="Rhodanese-like domain"/>
    <property type="match status" value="1"/>
</dbReference>
<feature type="compositionally biased region" description="Polar residues" evidence="1">
    <location>
        <begin position="36"/>
        <end position="80"/>
    </location>
</feature>
<dbReference type="PROSITE" id="PS51257">
    <property type="entry name" value="PROKAR_LIPOPROTEIN"/>
    <property type="match status" value="1"/>
</dbReference>
<evidence type="ECO:0000313" key="5">
    <source>
        <dbReference type="Proteomes" id="UP001454086"/>
    </source>
</evidence>
<keyword evidence="2" id="KW-0732">Signal</keyword>
<dbReference type="SMART" id="SM00450">
    <property type="entry name" value="RHOD"/>
    <property type="match status" value="1"/>
</dbReference>
<feature type="chain" id="PRO_5046749695" evidence="2">
    <location>
        <begin position="30"/>
        <end position="184"/>
    </location>
</feature>
<evidence type="ECO:0000259" key="3">
    <source>
        <dbReference type="PROSITE" id="PS50206"/>
    </source>
</evidence>
<organism evidence="4 5">
    <name type="scientific">Enterocloster hominis</name>
    <name type="common">ex Hitch et al. 2024</name>
    <dbReference type="NCBI Taxonomy" id="1917870"/>
    <lineage>
        <taxon>Bacteria</taxon>
        <taxon>Bacillati</taxon>
        <taxon>Bacillota</taxon>
        <taxon>Clostridia</taxon>
        <taxon>Lachnospirales</taxon>
        <taxon>Lachnospiraceae</taxon>
        <taxon>Enterocloster</taxon>
    </lineage>
</organism>
<dbReference type="InterPro" id="IPR036873">
    <property type="entry name" value="Rhodanese-like_dom_sf"/>
</dbReference>
<sequence length="184" mass="19689">MTKWTYLIAAVFLCTAALTACSTSNNAGAAPGQGNMAAQGSQDSMDSNDSQGSMDAQASQEDMDAQASQGNMDAQTTQGESVYHKISAEEAKTMMDKGGVTVVDVRREDEYAAGHIPGSILVPNEGIRDTQPEELPDLDAVLLVHCRTGVRSKQASDKLLEIGYKNVYDFGGIVDWPYETVTED</sequence>
<feature type="region of interest" description="Disordered" evidence="1">
    <location>
        <begin position="29"/>
        <end position="80"/>
    </location>
</feature>
<dbReference type="EMBL" id="JBBMFM010000036">
    <property type="protein sequence ID" value="MEQ2425604.1"/>
    <property type="molecule type" value="Genomic_DNA"/>
</dbReference>
<dbReference type="PANTHER" id="PTHR44086">
    <property type="entry name" value="THIOSULFATE SULFURTRANSFERASE RDL2, MITOCHONDRIAL-RELATED"/>
    <property type="match status" value="1"/>
</dbReference>
<gene>
    <name evidence="4" type="ORF">WMQ36_11510</name>
</gene>
<dbReference type="PANTHER" id="PTHR44086:SF10">
    <property type="entry name" value="THIOSULFATE SULFURTRANSFERASE_RHODANESE-LIKE DOMAIN-CONTAINING PROTEIN 3"/>
    <property type="match status" value="1"/>
</dbReference>
<proteinExistence type="predicted"/>